<dbReference type="PIRSF" id="PIRSF006060">
    <property type="entry name" value="AA_transporter"/>
    <property type="match status" value="1"/>
</dbReference>
<feature type="transmembrane region" description="Helical" evidence="7">
    <location>
        <begin position="377"/>
        <end position="395"/>
    </location>
</feature>
<feature type="transmembrane region" description="Helical" evidence="7">
    <location>
        <begin position="168"/>
        <end position="188"/>
    </location>
</feature>
<evidence type="ECO:0000256" key="2">
    <source>
        <dbReference type="ARBA" id="ARBA00022448"/>
    </source>
</evidence>
<evidence type="ECO:0000256" key="3">
    <source>
        <dbReference type="ARBA" id="ARBA00022692"/>
    </source>
</evidence>
<dbReference type="PANTHER" id="PTHR45649:SF2">
    <property type="entry name" value="ACID PERMEASE, PUTATIVE-RELATED"/>
    <property type="match status" value="1"/>
</dbReference>
<dbReference type="Gene3D" id="1.20.1740.10">
    <property type="entry name" value="Amino acid/polyamine transporter I"/>
    <property type="match status" value="1"/>
</dbReference>
<organism evidence="8 9">
    <name type="scientific">Extremus antarcticus</name>
    <dbReference type="NCBI Taxonomy" id="702011"/>
    <lineage>
        <taxon>Eukaryota</taxon>
        <taxon>Fungi</taxon>
        <taxon>Dikarya</taxon>
        <taxon>Ascomycota</taxon>
        <taxon>Pezizomycotina</taxon>
        <taxon>Dothideomycetes</taxon>
        <taxon>Dothideomycetidae</taxon>
        <taxon>Mycosphaerellales</taxon>
        <taxon>Extremaceae</taxon>
        <taxon>Extremus</taxon>
    </lineage>
</organism>
<proteinExistence type="predicted"/>
<comment type="caution">
    <text evidence="8">The sequence shown here is derived from an EMBL/GenBank/DDBJ whole genome shotgun (WGS) entry which is preliminary data.</text>
</comment>
<dbReference type="AlphaFoldDB" id="A0AAJ0GFK3"/>
<evidence type="ECO:0000313" key="8">
    <source>
        <dbReference type="EMBL" id="KAK3056564.1"/>
    </source>
</evidence>
<dbReference type="EMBL" id="JAWDJX010000005">
    <property type="protein sequence ID" value="KAK3056564.1"/>
    <property type="molecule type" value="Genomic_DNA"/>
</dbReference>
<feature type="transmembrane region" description="Helical" evidence="7">
    <location>
        <begin position="277"/>
        <end position="300"/>
    </location>
</feature>
<feature type="transmembrane region" description="Helical" evidence="7">
    <location>
        <begin position="312"/>
        <end position="345"/>
    </location>
</feature>
<evidence type="ECO:0000256" key="4">
    <source>
        <dbReference type="ARBA" id="ARBA00022989"/>
    </source>
</evidence>
<evidence type="ECO:0000256" key="5">
    <source>
        <dbReference type="ARBA" id="ARBA00023136"/>
    </source>
</evidence>
<feature type="compositionally biased region" description="Basic and acidic residues" evidence="6">
    <location>
        <begin position="1"/>
        <end position="10"/>
    </location>
</feature>
<evidence type="ECO:0000256" key="1">
    <source>
        <dbReference type="ARBA" id="ARBA00004141"/>
    </source>
</evidence>
<evidence type="ECO:0008006" key="10">
    <source>
        <dbReference type="Google" id="ProtNLM"/>
    </source>
</evidence>
<feature type="transmembrane region" description="Helical" evidence="7">
    <location>
        <begin position="42"/>
        <end position="59"/>
    </location>
</feature>
<feature type="transmembrane region" description="Helical" evidence="7">
    <location>
        <begin position="449"/>
        <end position="467"/>
    </location>
</feature>
<keyword evidence="5 7" id="KW-0472">Membrane</keyword>
<sequence>MYEKEPRTPEVEPPPSTTSKDGTPSDQHDMSRMGKSQQLRRNFHFIPIFGFAAVLMITWEATLSSASYVLPNGGLPALIWTYVFSLFGFGAAILSMAEMASMRVGENGQYHWVSEFAPAGVQKVLSYVVGWFCVLSWQAGIAGQSFSVGLQIQGLITLNSPTYIPQPWHSTLLAIAAASIGCIFNTFFARKLPLIEATMLVLHITGFFAILVTLWVMADIAPSSEVWSGLQNNAGWPTAGLAFVVGITSSVNSLIGPDSAVHMSEEVRDASRTLPMAMLWTLITNGIAGLVMVITFAYCLGPLDEALKPPYFFAFIGTFYTATGSHAGATVMSCIITLLTLCSAITNVATGSRQMFAFARDNGLPFSRFLSYFRYDIPLNATFVSFIIAALLSLINLGSGVAFNAMLSIGIVSLLSSYLVSISCVLWMRIRKQPLLPRRWSLGRWGAPLNVIGLAYLFIAWLFAFFPLGASPTVETMNWAAAVYGGVVVVACVYFALFARRTYIAPVARVKKEL</sequence>
<feature type="region of interest" description="Disordered" evidence="6">
    <location>
        <begin position="1"/>
        <end position="33"/>
    </location>
</feature>
<feature type="transmembrane region" description="Helical" evidence="7">
    <location>
        <begin position="401"/>
        <end position="428"/>
    </location>
</feature>
<name>A0AAJ0GFK3_9PEZI</name>
<feature type="transmembrane region" description="Helical" evidence="7">
    <location>
        <begin position="200"/>
        <end position="218"/>
    </location>
</feature>
<feature type="transmembrane region" description="Helical" evidence="7">
    <location>
        <begin position="479"/>
        <end position="499"/>
    </location>
</feature>
<protein>
    <recommendedName>
        <fullName evidence="10">Amino acid transporter</fullName>
    </recommendedName>
</protein>
<dbReference type="InterPro" id="IPR002293">
    <property type="entry name" value="AA/rel_permease1"/>
</dbReference>
<dbReference type="Pfam" id="PF13520">
    <property type="entry name" value="AA_permease_2"/>
    <property type="match status" value="1"/>
</dbReference>
<evidence type="ECO:0000313" key="9">
    <source>
        <dbReference type="Proteomes" id="UP001271007"/>
    </source>
</evidence>
<keyword evidence="3 7" id="KW-0812">Transmembrane</keyword>
<dbReference type="GO" id="GO:0016020">
    <property type="term" value="C:membrane"/>
    <property type="evidence" value="ECO:0007669"/>
    <property type="project" value="UniProtKB-SubCell"/>
</dbReference>
<keyword evidence="4 7" id="KW-1133">Transmembrane helix</keyword>
<gene>
    <name evidence="8" type="ORF">LTR09_002357</name>
</gene>
<comment type="subcellular location">
    <subcellularLocation>
        <location evidence="1">Membrane</location>
        <topology evidence="1">Multi-pass membrane protein</topology>
    </subcellularLocation>
</comment>
<dbReference type="PANTHER" id="PTHR45649">
    <property type="entry name" value="AMINO-ACID PERMEASE BAT1"/>
    <property type="match status" value="1"/>
</dbReference>
<keyword evidence="9" id="KW-1185">Reference proteome</keyword>
<feature type="transmembrane region" description="Helical" evidence="7">
    <location>
        <begin position="238"/>
        <end position="256"/>
    </location>
</feature>
<keyword evidence="2" id="KW-0813">Transport</keyword>
<accession>A0AAJ0GFK3</accession>
<dbReference type="Proteomes" id="UP001271007">
    <property type="component" value="Unassembled WGS sequence"/>
</dbReference>
<evidence type="ECO:0000256" key="7">
    <source>
        <dbReference type="SAM" id="Phobius"/>
    </source>
</evidence>
<feature type="transmembrane region" description="Helical" evidence="7">
    <location>
        <begin position="124"/>
        <end position="148"/>
    </location>
</feature>
<dbReference type="GO" id="GO:0022857">
    <property type="term" value="F:transmembrane transporter activity"/>
    <property type="evidence" value="ECO:0007669"/>
    <property type="project" value="InterPro"/>
</dbReference>
<reference evidence="8" key="1">
    <citation type="submission" date="2023-04" db="EMBL/GenBank/DDBJ databases">
        <title>Black Yeasts Isolated from many extreme environments.</title>
        <authorList>
            <person name="Coleine C."/>
            <person name="Stajich J.E."/>
            <person name="Selbmann L."/>
        </authorList>
    </citation>
    <scope>NUCLEOTIDE SEQUENCE</scope>
    <source>
        <strain evidence="8">CCFEE 5312</strain>
    </source>
</reference>
<feature type="transmembrane region" description="Helical" evidence="7">
    <location>
        <begin position="79"/>
        <end position="97"/>
    </location>
</feature>
<evidence type="ECO:0000256" key="6">
    <source>
        <dbReference type="SAM" id="MobiDB-lite"/>
    </source>
</evidence>